<comment type="caution">
    <text evidence="1">The sequence shown here is derived from an EMBL/GenBank/DDBJ whole genome shotgun (WGS) entry which is preliminary data.</text>
</comment>
<organism evidence="1 2">
    <name type="scientific">Hydnum rufescens UP504</name>
    <dbReference type="NCBI Taxonomy" id="1448309"/>
    <lineage>
        <taxon>Eukaryota</taxon>
        <taxon>Fungi</taxon>
        <taxon>Dikarya</taxon>
        <taxon>Basidiomycota</taxon>
        <taxon>Agaricomycotina</taxon>
        <taxon>Agaricomycetes</taxon>
        <taxon>Cantharellales</taxon>
        <taxon>Hydnaceae</taxon>
        <taxon>Hydnum</taxon>
    </lineage>
</organism>
<dbReference type="Proteomes" id="UP000886523">
    <property type="component" value="Unassembled WGS sequence"/>
</dbReference>
<sequence>MEGIDATSRNRSTLREIENHIRFLTDLLEPLTKMGRNNISSGLKEEVRRLSK</sequence>
<keyword evidence="2" id="KW-1185">Reference proteome</keyword>
<protein>
    <submittedName>
        <fullName evidence="1">Uncharacterized protein</fullName>
    </submittedName>
</protein>
<evidence type="ECO:0000313" key="1">
    <source>
        <dbReference type="EMBL" id="KAF9506342.1"/>
    </source>
</evidence>
<gene>
    <name evidence="1" type="ORF">BS47DRAFT_437808</name>
</gene>
<accession>A0A9P6AIU3</accession>
<dbReference type="EMBL" id="MU129114">
    <property type="protein sequence ID" value="KAF9506342.1"/>
    <property type="molecule type" value="Genomic_DNA"/>
</dbReference>
<name>A0A9P6AIU3_9AGAM</name>
<reference evidence="1" key="1">
    <citation type="journal article" date="2020" name="Nat. Commun.">
        <title>Large-scale genome sequencing of mycorrhizal fungi provides insights into the early evolution of symbiotic traits.</title>
        <authorList>
            <person name="Miyauchi S."/>
            <person name="Kiss E."/>
            <person name="Kuo A."/>
            <person name="Drula E."/>
            <person name="Kohler A."/>
            <person name="Sanchez-Garcia M."/>
            <person name="Morin E."/>
            <person name="Andreopoulos B."/>
            <person name="Barry K.W."/>
            <person name="Bonito G."/>
            <person name="Buee M."/>
            <person name="Carver A."/>
            <person name="Chen C."/>
            <person name="Cichocki N."/>
            <person name="Clum A."/>
            <person name="Culley D."/>
            <person name="Crous P.W."/>
            <person name="Fauchery L."/>
            <person name="Girlanda M."/>
            <person name="Hayes R.D."/>
            <person name="Keri Z."/>
            <person name="LaButti K."/>
            <person name="Lipzen A."/>
            <person name="Lombard V."/>
            <person name="Magnuson J."/>
            <person name="Maillard F."/>
            <person name="Murat C."/>
            <person name="Nolan M."/>
            <person name="Ohm R.A."/>
            <person name="Pangilinan J."/>
            <person name="Pereira M.F."/>
            <person name="Perotto S."/>
            <person name="Peter M."/>
            <person name="Pfister S."/>
            <person name="Riley R."/>
            <person name="Sitrit Y."/>
            <person name="Stielow J.B."/>
            <person name="Szollosi G."/>
            <person name="Zifcakova L."/>
            <person name="Stursova M."/>
            <person name="Spatafora J.W."/>
            <person name="Tedersoo L."/>
            <person name="Vaario L.M."/>
            <person name="Yamada A."/>
            <person name="Yan M."/>
            <person name="Wang P."/>
            <person name="Xu J."/>
            <person name="Bruns T."/>
            <person name="Baldrian P."/>
            <person name="Vilgalys R."/>
            <person name="Dunand C."/>
            <person name="Henrissat B."/>
            <person name="Grigoriev I.V."/>
            <person name="Hibbett D."/>
            <person name="Nagy L.G."/>
            <person name="Martin F.M."/>
        </authorList>
    </citation>
    <scope>NUCLEOTIDE SEQUENCE</scope>
    <source>
        <strain evidence="1">UP504</strain>
    </source>
</reference>
<proteinExistence type="predicted"/>
<dbReference type="AlphaFoldDB" id="A0A9P6AIU3"/>
<evidence type="ECO:0000313" key="2">
    <source>
        <dbReference type="Proteomes" id="UP000886523"/>
    </source>
</evidence>